<keyword evidence="3" id="KW-0812">Transmembrane</keyword>
<feature type="transmembrane region" description="Helical" evidence="3">
    <location>
        <begin position="84"/>
        <end position="103"/>
    </location>
</feature>
<dbReference type="GO" id="GO:0004181">
    <property type="term" value="F:metallocarboxypeptidase activity"/>
    <property type="evidence" value="ECO:0007669"/>
    <property type="project" value="InterPro"/>
</dbReference>
<dbReference type="PROSITE" id="PS52035">
    <property type="entry name" value="PEPTIDASE_M14"/>
    <property type="match status" value="1"/>
</dbReference>
<keyword evidence="5" id="KW-0378">Hydrolase</keyword>
<name>A0A8H5U9H6_FUSCI</name>
<comment type="similarity">
    <text evidence="1 2">Belongs to the peptidase M14 family.</text>
</comment>
<dbReference type="GO" id="GO:0008270">
    <property type="term" value="F:zinc ion binding"/>
    <property type="evidence" value="ECO:0007669"/>
    <property type="project" value="InterPro"/>
</dbReference>
<feature type="domain" description="Peptidase M14" evidence="4">
    <location>
        <begin position="186"/>
        <end position="469"/>
    </location>
</feature>
<dbReference type="Proteomes" id="UP000572754">
    <property type="component" value="Unassembled WGS sequence"/>
</dbReference>
<keyword evidence="3" id="KW-1133">Transmembrane helix</keyword>
<protein>
    <submittedName>
        <fullName evidence="5">Carboxypeptidase 2</fullName>
    </submittedName>
</protein>
<gene>
    <name evidence="5" type="ORF">FCIRC_4311</name>
</gene>
<reference evidence="6" key="1">
    <citation type="journal article" date="2020" name="BMC Genomics">
        <title>Correction to: Identification and distribution of gene clusters required for synthesis of sphingolipid metabolism inhibitors in diverse species of the filamentous fungus Fusarium.</title>
        <authorList>
            <person name="Kim H.S."/>
            <person name="Lohmar J.M."/>
            <person name="Busman M."/>
            <person name="Brown D.W."/>
            <person name="Naumann T.A."/>
            <person name="Divon H.H."/>
            <person name="Lysoe E."/>
            <person name="Uhlig S."/>
            <person name="Proctor R.H."/>
        </authorList>
    </citation>
    <scope>NUCLEOTIDE SEQUENCE [LARGE SCALE GENOMIC DNA]</scope>
    <source>
        <strain evidence="6">NRRL 25331</strain>
    </source>
</reference>
<keyword evidence="5" id="KW-0645">Protease</keyword>
<dbReference type="InterPro" id="IPR040410">
    <property type="entry name" value="UPF0658_Golgi"/>
</dbReference>
<dbReference type="PANTHER" id="PTHR34391:SF1">
    <property type="entry name" value="UPF0658 GOLGI APPARATUS MEMBRANE PROTEIN C1952.10C-RELATED"/>
    <property type="match status" value="1"/>
</dbReference>
<dbReference type="PANTHER" id="PTHR34391">
    <property type="entry name" value="UPF0658 GOLGI APPARATUS MEMBRANE PROTEIN C1952.10C-RELATED"/>
    <property type="match status" value="1"/>
</dbReference>
<feature type="transmembrane region" description="Helical" evidence="3">
    <location>
        <begin position="57"/>
        <end position="77"/>
    </location>
</feature>
<sequence length="660" mass="73931">MEFSWSLYEHISPDLRMTARHVKYLAYFRFLKVSLLLLNLFLITYGLVDVHYQEPEFGLTMAIVPVSIIHAILASICVKKEDMLGIALVIMFHIVYLITRLIVLNGDGLLARTLMKEEMLLFASFALSFNIVSVAFAVLTAEATVPFEEDPPQIAAKFPDVDQRLYSPAFINPDNVAPGFANGTSAPNSQQTLEQFLWTLASRNEWMTYHNPVFTSEEGRSIPYLALSSSKSLLQTSLVGNTTNKVRVWLQGGVHGNEPAGEKGLLALLGRMDAEPEWALGLLEKLDVIVLPRYNPDGSAYFQRLLATSFDPNRDHTKMASQQTMEVKQLNLKFNAHVHLDCHEYGARRGLTYENKTYIPAQDNQFSAFKNLNVHAEIRSMAESLFVPEVASALRKKNLTTNGYVVALQENDTIKLQDFVTDTRGEVTVFLGQGLAFLSETRGIGIGDRNFQRRTTAGMTAAETVLQIAADNAELVYETVEEARKDFIENDHEMIVRDHPRWMETTWPYLDAETGNITEVPVLFGNNTPPASKLTRARPEAYIFSRAWANAALRLRAAGVIVDELAVDFEGKVEAYNITSATLTETKYEGIALTTVNTELSKKTMKFPAGAYWVGTKQQHAAQAFVRLEPESTDGFVTFNILPVNAGDEYQVYRIPFKSH</sequence>
<feature type="transmembrane region" description="Helical" evidence="3">
    <location>
        <begin position="119"/>
        <end position="139"/>
    </location>
</feature>
<dbReference type="SUPFAM" id="SSF53187">
    <property type="entry name" value="Zn-dependent exopeptidases"/>
    <property type="match status" value="1"/>
</dbReference>
<dbReference type="Gene3D" id="3.40.630.10">
    <property type="entry name" value="Zn peptidases"/>
    <property type="match status" value="1"/>
</dbReference>
<organism evidence="5 6">
    <name type="scientific">Fusarium circinatum</name>
    <name type="common">Pitch canker fungus</name>
    <name type="synonym">Gibberella circinata</name>
    <dbReference type="NCBI Taxonomy" id="48490"/>
    <lineage>
        <taxon>Eukaryota</taxon>
        <taxon>Fungi</taxon>
        <taxon>Dikarya</taxon>
        <taxon>Ascomycota</taxon>
        <taxon>Pezizomycotina</taxon>
        <taxon>Sordariomycetes</taxon>
        <taxon>Hypocreomycetidae</taxon>
        <taxon>Hypocreales</taxon>
        <taxon>Nectriaceae</taxon>
        <taxon>Fusarium</taxon>
        <taxon>Fusarium fujikuroi species complex</taxon>
    </lineage>
</organism>
<dbReference type="AlphaFoldDB" id="A0A8H5U9H6"/>
<accession>A0A8H5U9H6</accession>
<dbReference type="InterPro" id="IPR000834">
    <property type="entry name" value="Peptidase_M14"/>
</dbReference>
<evidence type="ECO:0000259" key="4">
    <source>
        <dbReference type="PROSITE" id="PS52035"/>
    </source>
</evidence>
<keyword evidence="3" id="KW-0472">Membrane</keyword>
<evidence type="ECO:0000256" key="1">
    <source>
        <dbReference type="ARBA" id="ARBA00005988"/>
    </source>
</evidence>
<comment type="caution">
    <text evidence="5">The sequence shown here is derived from an EMBL/GenBank/DDBJ whole genome shotgun (WGS) entry which is preliminary data.</text>
</comment>
<keyword evidence="6" id="KW-1185">Reference proteome</keyword>
<dbReference type="GO" id="GO:0005794">
    <property type="term" value="C:Golgi apparatus"/>
    <property type="evidence" value="ECO:0007669"/>
    <property type="project" value="TreeGrafter"/>
</dbReference>
<feature type="active site" description="Proton donor/acceptor" evidence="2">
    <location>
        <position position="440"/>
    </location>
</feature>
<keyword evidence="5" id="KW-0121">Carboxypeptidase</keyword>
<proteinExistence type="inferred from homology"/>
<evidence type="ECO:0000313" key="5">
    <source>
        <dbReference type="EMBL" id="KAF5683802.1"/>
    </source>
</evidence>
<dbReference type="GO" id="GO:0006508">
    <property type="term" value="P:proteolysis"/>
    <property type="evidence" value="ECO:0007669"/>
    <property type="project" value="InterPro"/>
</dbReference>
<dbReference type="Pfam" id="PF00246">
    <property type="entry name" value="Peptidase_M14"/>
    <property type="match status" value="1"/>
</dbReference>
<evidence type="ECO:0000313" key="6">
    <source>
        <dbReference type="Proteomes" id="UP000572754"/>
    </source>
</evidence>
<evidence type="ECO:0000256" key="2">
    <source>
        <dbReference type="PROSITE-ProRule" id="PRU01379"/>
    </source>
</evidence>
<dbReference type="EMBL" id="JAAQPE010000138">
    <property type="protein sequence ID" value="KAF5683802.1"/>
    <property type="molecule type" value="Genomic_DNA"/>
</dbReference>
<evidence type="ECO:0000256" key="3">
    <source>
        <dbReference type="SAM" id="Phobius"/>
    </source>
</evidence>
<feature type="transmembrane region" description="Helical" evidence="3">
    <location>
        <begin position="26"/>
        <end position="45"/>
    </location>
</feature>
<reference evidence="5 6" key="2">
    <citation type="submission" date="2020-05" db="EMBL/GenBank/DDBJ databases">
        <title>Identification and distribution of gene clusters putatively required for synthesis of sphingolipid metabolism inhibitors in phylogenetically diverse species of the filamentous fungus Fusarium.</title>
        <authorList>
            <person name="Kim H.-S."/>
            <person name="Busman M."/>
            <person name="Brown D.W."/>
            <person name="Divon H."/>
            <person name="Uhlig S."/>
            <person name="Proctor R.H."/>
        </authorList>
    </citation>
    <scope>NUCLEOTIDE SEQUENCE [LARGE SCALE GENOMIC DNA]</scope>
    <source>
        <strain evidence="5 6">NRRL 25331</strain>
    </source>
</reference>